<keyword evidence="4" id="KW-1185">Reference proteome</keyword>
<dbReference type="PROSITE" id="PS51421">
    <property type="entry name" value="RAS"/>
    <property type="match status" value="1"/>
</dbReference>
<keyword evidence="2" id="KW-0342">GTP-binding</keyword>
<dbReference type="Proteomes" id="UP001152795">
    <property type="component" value="Unassembled WGS sequence"/>
</dbReference>
<dbReference type="PROSITE" id="PS51419">
    <property type="entry name" value="RAB"/>
    <property type="match status" value="1"/>
</dbReference>
<dbReference type="InterPro" id="IPR005225">
    <property type="entry name" value="Small_GTP-bd"/>
</dbReference>
<dbReference type="OrthoDB" id="5973437at2759"/>
<dbReference type="PRINTS" id="PR00449">
    <property type="entry name" value="RASTRNSFRMNG"/>
</dbReference>
<evidence type="ECO:0000256" key="1">
    <source>
        <dbReference type="ARBA" id="ARBA00022741"/>
    </source>
</evidence>
<gene>
    <name evidence="3" type="ORF">PACLA_8A002571</name>
</gene>
<dbReference type="PANTHER" id="PTHR24070">
    <property type="entry name" value="RAS, DI-RAS, AND RHEB FAMILY MEMBERS OF SMALL GTPASE SUPERFAMILY"/>
    <property type="match status" value="1"/>
</dbReference>
<dbReference type="InterPro" id="IPR001806">
    <property type="entry name" value="Small_GTPase"/>
</dbReference>
<dbReference type="EMBL" id="CACRXK020015568">
    <property type="protein sequence ID" value="CAB4028575.1"/>
    <property type="molecule type" value="Genomic_DNA"/>
</dbReference>
<dbReference type="GO" id="GO:0005525">
    <property type="term" value="F:GTP binding"/>
    <property type="evidence" value="ECO:0007669"/>
    <property type="project" value="UniProtKB-KW"/>
</dbReference>
<evidence type="ECO:0000313" key="3">
    <source>
        <dbReference type="EMBL" id="CAB4028575.1"/>
    </source>
</evidence>
<dbReference type="InterPro" id="IPR027417">
    <property type="entry name" value="P-loop_NTPase"/>
</dbReference>
<dbReference type="Gene3D" id="3.40.50.300">
    <property type="entry name" value="P-loop containing nucleotide triphosphate hydrolases"/>
    <property type="match status" value="1"/>
</dbReference>
<dbReference type="SUPFAM" id="SSF52540">
    <property type="entry name" value="P-loop containing nucleoside triphosphate hydrolases"/>
    <property type="match status" value="1"/>
</dbReference>
<dbReference type="SMART" id="SM00174">
    <property type="entry name" value="RHO"/>
    <property type="match status" value="1"/>
</dbReference>
<dbReference type="InterPro" id="IPR020849">
    <property type="entry name" value="Small_GTPase_Ras-type"/>
</dbReference>
<dbReference type="AlphaFoldDB" id="A0A6S7J8W1"/>
<keyword evidence="1" id="KW-0547">Nucleotide-binding</keyword>
<evidence type="ECO:0000313" key="4">
    <source>
        <dbReference type="Proteomes" id="UP001152795"/>
    </source>
</evidence>
<dbReference type="SMART" id="SM00173">
    <property type="entry name" value="RAS"/>
    <property type="match status" value="1"/>
</dbReference>
<organism evidence="3 4">
    <name type="scientific">Paramuricea clavata</name>
    <name type="common">Red gorgonian</name>
    <name type="synonym">Violescent sea-whip</name>
    <dbReference type="NCBI Taxonomy" id="317549"/>
    <lineage>
        <taxon>Eukaryota</taxon>
        <taxon>Metazoa</taxon>
        <taxon>Cnidaria</taxon>
        <taxon>Anthozoa</taxon>
        <taxon>Octocorallia</taxon>
        <taxon>Malacalcyonacea</taxon>
        <taxon>Plexauridae</taxon>
        <taxon>Paramuricea</taxon>
    </lineage>
</organism>
<dbReference type="SMART" id="SM00175">
    <property type="entry name" value="RAB"/>
    <property type="match status" value="1"/>
</dbReference>
<dbReference type="GO" id="GO:0016020">
    <property type="term" value="C:membrane"/>
    <property type="evidence" value="ECO:0007669"/>
    <property type="project" value="InterPro"/>
</dbReference>
<dbReference type="GO" id="GO:0007165">
    <property type="term" value="P:signal transduction"/>
    <property type="evidence" value="ECO:0007669"/>
    <property type="project" value="InterPro"/>
</dbReference>
<comment type="caution">
    <text evidence="3">The sequence shown here is derived from an EMBL/GenBank/DDBJ whole genome shotgun (WGS) entry which is preliminary data.</text>
</comment>
<accession>A0A6S7J8W1</accession>
<dbReference type="GO" id="GO:0003924">
    <property type="term" value="F:GTPase activity"/>
    <property type="evidence" value="ECO:0007669"/>
    <property type="project" value="InterPro"/>
</dbReference>
<sequence>MKNNRIRSKIDNYKFVLFGSAGVGKTSLVKRLVHDEYRINYIPTVEDIYRYFIQSNNRLCNLTIVDTGGTHDFPAMKELNIKNCAAFILVLSVDDKKSLEQFKKDAQTVLECRPNARILTVVNKVDIEERSFSSIQVIRYMEQQRTRYPQFQYKYLETSAESNMNVREIFYEAVELLSPGFNQQRKAGKRGLPQACTIL</sequence>
<name>A0A6S7J8W1_PARCT</name>
<reference evidence="3" key="1">
    <citation type="submission" date="2020-04" db="EMBL/GenBank/DDBJ databases">
        <authorList>
            <person name="Alioto T."/>
            <person name="Alioto T."/>
            <person name="Gomez Garrido J."/>
        </authorList>
    </citation>
    <scope>NUCLEOTIDE SEQUENCE</scope>
    <source>
        <strain evidence="3">A484AB</strain>
    </source>
</reference>
<proteinExistence type="predicted"/>
<dbReference type="NCBIfam" id="TIGR00231">
    <property type="entry name" value="small_GTP"/>
    <property type="match status" value="1"/>
</dbReference>
<protein>
    <submittedName>
        <fullName evidence="3">GTP-binding Di-Ras2</fullName>
    </submittedName>
</protein>
<dbReference type="Pfam" id="PF00071">
    <property type="entry name" value="Ras"/>
    <property type="match status" value="1"/>
</dbReference>
<evidence type="ECO:0000256" key="2">
    <source>
        <dbReference type="ARBA" id="ARBA00023134"/>
    </source>
</evidence>